<evidence type="ECO:0000256" key="1">
    <source>
        <dbReference type="PROSITE-ProRule" id="PRU00473"/>
    </source>
</evidence>
<dbReference type="PROSITE" id="PS51123">
    <property type="entry name" value="OMPA_2"/>
    <property type="match status" value="1"/>
</dbReference>
<feature type="domain" description="OmpA-like" evidence="2">
    <location>
        <begin position="1"/>
        <end position="76"/>
    </location>
</feature>
<dbReference type="EMBL" id="WWCT01000050">
    <property type="protein sequence ID" value="MYN30630.1"/>
    <property type="molecule type" value="Genomic_DNA"/>
</dbReference>
<gene>
    <name evidence="3" type="ORF">GTP69_29935</name>
</gene>
<dbReference type="Pfam" id="PF00691">
    <property type="entry name" value="OmpA"/>
    <property type="match status" value="1"/>
</dbReference>
<dbReference type="InterPro" id="IPR006665">
    <property type="entry name" value="OmpA-like"/>
</dbReference>
<evidence type="ECO:0000313" key="3">
    <source>
        <dbReference type="EMBL" id="MYN30630.1"/>
    </source>
</evidence>
<proteinExistence type="predicted"/>
<comment type="caution">
    <text evidence="3">The sequence shown here is derived from an EMBL/GenBank/DDBJ whole genome shotgun (WGS) entry which is preliminary data.</text>
</comment>
<dbReference type="InterPro" id="IPR050330">
    <property type="entry name" value="Bact_OuterMem_StrucFunc"/>
</dbReference>
<dbReference type="PANTHER" id="PTHR30329:SF21">
    <property type="entry name" value="LIPOPROTEIN YIAD-RELATED"/>
    <property type="match status" value="1"/>
</dbReference>
<keyword evidence="1" id="KW-0472">Membrane</keyword>
<evidence type="ECO:0000313" key="4">
    <source>
        <dbReference type="Proteomes" id="UP000642144"/>
    </source>
</evidence>
<protein>
    <submittedName>
        <fullName evidence="3">OmpA family protein</fullName>
    </submittedName>
</protein>
<reference evidence="3 4" key="1">
    <citation type="submission" date="2019-12" db="EMBL/GenBank/DDBJ databases">
        <title>Novel species isolated from a subtropical stream in China.</title>
        <authorList>
            <person name="Lu H."/>
        </authorList>
    </citation>
    <scope>NUCLEOTIDE SEQUENCE [LARGE SCALE GENOMIC DNA]</scope>
    <source>
        <strain evidence="3 4">CY42W</strain>
    </source>
</reference>
<accession>A0ABW9WB30</accession>
<evidence type="ECO:0000259" key="2">
    <source>
        <dbReference type="PROSITE" id="PS51123"/>
    </source>
</evidence>
<dbReference type="PANTHER" id="PTHR30329">
    <property type="entry name" value="STATOR ELEMENT OF FLAGELLAR MOTOR COMPLEX"/>
    <property type="match status" value="1"/>
</dbReference>
<dbReference type="SUPFAM" id="SSF103088">
    <property type="entry name" value="OmpA-like"/>
    <property type="match status" value="1"/>
</dbReference>
<name>A0ABW9WB30_9BURK</name>
<feature type="non-terminal residue" evidence="3">
    <location>
        <position position="1"/>
    </location>
</feature>
<organism evidence="3 4">
    <name type="scientific">Duganella levis</name>
    <dbReference type="NCBI Taxonomy" id="2692169"/>
    <lineage>
        <taxon>Bacteria</taxon>
        <taxon>Pseudomonadati</taxon>
        <taxon>Pseudomonadota</taxon>
        <taxon>Betaproteobacteria</taxon>
        <taxon>Burkholderiales</taxon>
        <taxon>Oxalobacteraceae</taxon>
        <taxon>Telluria group</taxon>
        <taxon>Duganella</taxon>
    </lineage>
</organism>
<dbReference type="Proteomes" id="UP000642144">
    <property type="component" value="Unassembled WGS sequence"/>
</dbReference>
<keyword evidence="4" id="KW-1185">Reference proteome</keyword>
<dbReference type="RefSeq" id="WP_161058277.1">
    <property type="nucleotide sequence ID" value="NZ_WWCT01000050.1"/>
</dbReference>
<dbReference type="Gene3D" id="3.30.1330.60">
    <property type="entry name" value="OmpA-like domain"/>
    <property type="match status" value="1"/>
</dbReference>
<sequence>VFAGSGRTDAVRPDPANRRLAAQRAALARQFMLDSGVAPSKIRSSYQAAGDRIADNGTQAGRARNRRIEIALDGLATPPLATAVQDRSTP</sequence>
<dbReference type="InterPro" id="IPR036737">
    <property type="entry name" value="OmpA-like_sf"/>
</dbReference>